<evidence type="ECO:0000313" key="2">
    <source>
        <dbReference type="Proteomes" id="UP000274541"/>
    </source>
</evidence>
<sequence length="96" mass="10793">MWRWGSPASASRRKAACVASAFDGGDDVFRVFVSIISDEYSDTLGLVKRCKLRDLRVDGLLGFTTEQTVAQQLDLLFQVEDLTVLSTAFRKQYLLE</sequence>
<comment type="caution">
    <text evidence="1">The sequence shown here is derived from an EMBL/GenBank/DDBJ whole genome shotgun (WGS) entry which is preliminary data.</text>
</comment>
<proteinExistence type="predicted"/>
<dbReference type="AlphaFoldDB" id="A0A3M3WSL3"/>
<protein>
    <submittedName>
        <fullName evidence="1">Uncharacterized protein</fullName>
    </submittedName>
</protein>
<dbReference type="EMBL" id="RBPX01000297">
    <property type="protein sequence ID" value="RMO60766.1"/>
    <property type="molecule type" value="Genomic_DNA"/>
</dbReference>
<dbReference type="Proteomes" id="UP000274541">
    <property type="component" value="Unassembled WGS sequence"/>
</dbReference>
<name>A0A3M3WSL3_PSEAP</name>
<reference evidence="1 2" key="1">
    <citation type="submission" date="2018-08" db="EMBL/GenBank/DDBJ databases">
        <title>Recombination of ecologically and evolutionarily significant loci maintains genetic cohesion in the Pseudomonas syringae species complex.</title>
        <authorList>
            <person name="Dillon M."/>
            <person name="Thakur S."/>
            <person name="Almeida R.N.D."/>
            <person name="Weir B.S."/>
            <person name="Guttman D.S."/>
        </authorList>
    </citation>
    <scope>NUCLEOTIDE SEQUENCE [LARGE SCALE GENOMIC DNA]</scope>
    <source>
        <strain evidence="1 2">ICMP 4388</strain>
    </source>
</reference>
<organism evidence="1 2">
    <name type="scientific">Pseudomonas syringae pv. aptata</name>
    <dbReference type="NCBI Taxonomy" id="83167"/>
    <lineage>
        <taxon>Bacteria</taxon>
        <taxon>Pseudomonadati</taxon>
        <taxon>Pseudomonadota</taxon>
        <taxon>Gammaproteobacteria</taxon>
        <taxon>Pseudomonadales</taxon>
        <taxon>Pseudomonadaceae</taxon>
        <taxon>Pseudomonas</taxon>
        <taxon>Pseudomonas syringae</taxon>
    </lineage>
</organism>
<accession>A0A3M3WSL3</accession>
<gene>
    <name evidence="1" type="ORF">ALQ37_03226</name>
</gene>
<evidence type="ECO:0000313" key="1">
    <source>
        <dbReference type="EMBL" id="RMO60766.1"/>
    </source>
</evidence>